<sequence length="371" mass="42223">MEVELPRDFLVDADDQAQSPLFRLPLEVRRTIYELSFIEQPFEDGNYVKGISEESLMVDQHKSGHDALEFDGTLPNWLRPGCTTQLKTETALLRTCQSVYIEASSLLVSTMVHRCYQGYGPRVRPYQYLKRLTDAQRSGVHRLHLFTQVRDFDRHGPWLRQQLQPVAESLQHLTITLRDLGGSPETPMLLNPYQTGAAKGQAISQFMEKAERGEELNIPPSSWAGSFAFFPALKTLTMELEDQEARESELESLAQWATTWKFPLGGDQFMSSKTAASSRVWQRPRPQYDDEFHGSYKPPRIITWTVRWHAPPTRTVAADIAQEKTIPTPTETDNESRIARPAYDPRLGGLNSIFANASEESIRELIAWGVL</sequence>
<accession>A0A9N9ZJL3</accession>
<feature type="domain" description="DUF7730" evidence="1">
    <location>
        <begin position="15"/>
        <end position="111"/>
    </location>
</feature>
<proteinExistence type="predicted"/>
<keyword evidence="3" id="KW-1185">Reference proteome</keyword>
<comment type="caution">
    <text evidence="2">The sequence shown here is derived from an EMBL/GenBank/DDBJ whole genome shotgun (WGS) entry which is preliminary data.</text>
</comment>
<dbReference type="Pfam" id="PF24864">
    <property type="entry name" value="DUF7730"/>
    <property type="match status" value="1"/>
</dbReference>
<evidence type="ECO:0000313" key="3">
    <source>
        <dbReference type="Proteomes" id="UP000775872"/>
    </source>
</evidence>
<evidence type="ECO:0000313" key="2">
    <source>
        <dbReference type="EMBL" id="CAH0056294.1"/>
    </source>
</evidence>
<dbReference type="PANTHER" id="PTHR38790">
    <property type="entry name" value="2EXR DOMAIN-CONTAINING PROTEIN-RELATED"/>
    <property type="match status" value="1"/>
</dbReference>
<dbReference type="EMBL" id="CABFOC020000063">
    <property type="protein sequence ID" value="CAH0056294.1"/>
    <property type="molecule type" value="Genomic_DNA"/>
</dbReference>
<dbReference type="Proteomes" id="UP000775872">
    <property type="component" value="Unassembled WGS sequence"/>
</dbReference>
<dbReference type="AlphaFoldDB" id="A0A9N9ZJL3"/>
<dbReference type="OrthoDB" id="288942at2759"/>
<dbReference type="InterPro" id="IPR056632">
    <property type="entry name" value="DUF7730"/>
</dbReference>
<reference evidence="2" key="1">
    <citation type="submission" date="2021-10" db="EMBL/GenBank/DDBJ databases">
        <authorList>
            <person name="Piombo E."/>
        </authorList>
    </citation>
    <scope>NUCLEOTIDE SEQUENCE</scope>
</reference>
<dbReference type="PANTHER" id="PTHR38790:SF8">
    <property type="entry name" value="F-BOX DOMAIN-CONTAINING PROTEIN"/>
    <property type="match status" value="1"/>
</dbReference>
<gene>
    <name evidence="2" type="ORF">CSOL1703_00006234</name>
</gene>
<organism evidence="2 3">
    <name type="scientific">Clonostachys solani</name>
    <dbReference type="NCBI Taxonomy" id="160281"/>
    <lineage>
        <taxon>Eukaryota</taxon>
        <taxon>Fungi</taxon>
        <taxon>Dikarya</taxon>
        <taxon>Ascomycota</taxon>
        <taxon>Pezizomycotina</taxon>
        <taxon>Sordariomycetes</taxon>
        <taxon>Hypocreomycetidae</taxon>
        <taxon>Hypocreales</taxon>
        <taxon>Bionectriaceae</taxon>
        <taxon>Clonostachys</taxon>
    </lineage>
</organism>
<evidence type="ECO:0000259" key="1">
    <source>
        <dbReference type="Pfam" id="PF24864"/>
    </source>
</evidence>
<protein>
    <recommendedName>
        <fullName evidence="1">DUF7730 domain-containing protein</fullName>
    </recommendedName>
</protein>
<name>A0A9N9ZJL3_9HYPO</name>